<feature type="region of interest" description="Disordered" evidence="1">
    <location>
        <begin position="12"/>
        <end position="69"/>
    </location>
</feature>
<dbReference type="WBParaSite" id="Minc3s05493g38328">
    <property type="protein sequence ID" value="Minc3s05493g38328"/>
    <property type="gene ID" value="Minc3s05493g38328"/>
</dbReference>
<evidence type="ECO:0000313" key="3">
    <source>
        <dbReference type="WBParaSite" id="Minc3s05493g38328"/>
    </source>
</evidence>
<evidence type="ECO:0000313" key="2">
    <source>
        <dbReference type="Proteomes" id="UP000887563"/>
    </source>
</evidence>
<reference evidence="3" key="1">
    <citation type="submission" date="2022-11" db="UniProtKB">
        <authorList>
            <consortium name="WormBaseParasite"/>
        </authorList>
    </citation>
    <scope>IDENTIFICATION</scope>
</reference>
<protein>
    <submittedName>
        <fullName evidence="3">Candidate secreted effector</fullName>
    </submittedName>
</protein>
<accession>A0A914NFF6</accession>
<feature type="compositionally biased region" description="Polar residues" evidence="1">
    <location>
        <begin position="60"/>
        <end position="69"/>
    </location>
</feature>
<dbReference type="Proteomes" id="UP000887563">
    <property type="component" value="Unplaced"/>
</dbReference>
<organism evidence="2 3">
    <name type="scientific">Meloidogyne incognita</name>
    <name type="common">Southern root-knot nematode worm</name>
    <name type="synonym">Oxyuris incognita</name>
    <dbReference type="NCBI Taxonomy" id="6306"/>
    <lineage>
        <taxon>Eukaryota</taxon>
        <taxon>Metazoa</taxon>
        <taxon>Ecdysozoa</taxon>
        <taxon>Nematoda</taxon>
        <taxon>Chromadorea</taxon>
        <taxon>Rhabditida</taxon>
        <taxon>Tylenchina</taxon>
        <taxon>Tylenchomorpha</taxon>
        <taxon>Tylenchoidea</taxon>
        <taxon>Meloidogynidae</taxon>
        <taxon>Meloidogyninae</taxon>
        <taxon>Meloidogyne</taxon>
        <taxon>Meloidogyne incognita group</taxon>
    </lineage>
</organism>
<evidence type="ECO:0000256" key="1">
    <source>
        <dbReference type="SAM" id="MobiDB-lite"/>
    </source>
</evidence>
<dbReference type="AlphaFoldDB" id="A0A914NFF6"/>
<keyword evidence="2" id="KW-1185">Reference proteome</keyword>
<name>A0A914NFF6_MELIC</name>
<sequence>MLIHFLKYDVSHGEQPNLPRAQLTASPSYRSPTHRSPTYRQTNSSLDVELTPADGPTSPVDGSSSPFDG</sequence>
<proteinExistence type="predicted"/>
<feature type="compositionally biased region" description="Polar residues" evidence="1">
    <location>
        <begin position="23"/>
        <end position="46"/>
    </location>
</feature>